<keyword evidence="3" id="KW-0812">Transmembrane</keyword>
<feature type="compositionally biased region" description="Low complexity" evidence="2">
    <location>
        <begin position="322"/>
        <end position="349"/>
    </location>
</feature>
<protein>
    <submittedName>
        <fullName evidence="5">ABC transport system permease protein</fullName>
    </submittedName>
</protein>
<reference evidence="5" key="1">
    <citation type="submission" date="2020-10" db="EMBL/GenBank/DDBJ databases">
        <title>Sequencing the genomes of 1000 actinobacteria strains.</title>
        <authorList>
            <person name="Klenk H.-P."/>
        </authorList>
    </citation>
    <scope>NUCLEOTIDE SEQUENCE</scope>
    <source>
        <strain evidence="5">DSM 45354</strain>
    </source>
</reference>
<dbReference type="InterPro" id="IPR025857">
    <property type="entry name" value="MacB_PCD"/>
</dbReference>
<dbReference type="EMBL" id="JADBEM010000001">
    <property type="protein sequence ID" value="MBE1605033.1"/>
    <property type="molecule type" value="Genomic_DNA"/>
</dbReference>
<feature type="domain" description="MacB-like periplasmic core" evidence="4">
    <location>
        <begin position="50"/>
        <end position="233"/>
    </location>
</feature>
<evidence type="ECO:0000256" key="2">
    <source>
        <dbReference type="SAM" id="MobiDB-lite"/>
    </source>
</evidence>
<feature type="compositionally biased region" description="Low complexity" evidence="2">
    <location>
        <begin position="367"/>
        <end position="378"/>
    </location>
</feature>
<dbReference type="InterPro" id="IPR050250">
    <property type="entry name" value="Macrolide_Exporter_MacB"/>
</dbReference>
<evidence type="ECO:0000259" key="4">
    <source>
        <dbReference type="Pfam" id="PF12704"/>
    </source>
</evidence>
<dbReference type="PANTHER" id="PTHR30572">
    <property type="entry name" value="MEMBRANE COMPONENT OF TRANSPORTER-RELATED"/>
    <property type="match status" value="1"/>
</dbReference>
<evidence type="ECO:0000313" key="6">
    <source>
        <dbReference type="Proteomes" id="UP000638648"/>
    </source>
</evidence>
<dbReference type="PANTHER" id="PTHR30572:SF4">
    <property type="entry name" value="ABC TRANSPORTER PERMEASE YTRF"/>
    <property type="match status" value="1"/>
</dbReference>
<comment type="caution">
    <text evidence="5">The sequence shown here is derived from an EMBL/GenBank/DDBJ whole genome shotgun (WGS) entry which is preliminary data.</text>
</comment>
<keyword evidence="6" id="KW-1185">Reference proteome</keyword>
<evidence type="ECO:0000256" key="1">
    <source>
        <dbReference type="ARBA" id="ARBA00038076"/>
    </source>
</evidence>
<organism evidence="5 6">
    <name type="scientific">Actinopolymorpha pittospori</name>
    <dbReference type="NCBI Taxonomy" id="648752"/>
    <lineage>
        <taxon>Bacteria</taxon>
        <taxon>Bacillati</taxon>
        <taxon>Actinomycetota</taxon>
        <taxon>Actinomycetes</taxon>
        <taxon>Propionibacteriales</taxon>
        <taxon>Actinopolymorphaceae</taxon>
        <taxon>Actinopolymorpha</taxon>
    </lineage>
</organism>
<accession>A0A927MTM3</accession>
<keyword evidence="3" id="KW-0472">Membrane</keyword>
<dbReference type="GO" id="GO:0022857">
    <property type="term" value="F:transmembrane transporter activity"/>
    <property type="evidence" value="ECO:0007669"/>
    <property type="project" value="TreeGrafter"/>
</dbReference>
<evidence type="ECO:0000313" key="5">
    <source>
        <dbReference type="EMBL" id="MBE1605033.1"/>
    </source>
</evidence>
<name>A0A927MTM3_9ACTN</name>
<dbReference type="GO" id="GO:0005886">
    <property type="term" value="C:plasma membrane"/>
    <property type="evidence" value="ECO:0007669"/>
    <property type="project" value="TreeGrafter"/>
</dbReference>
<feature type="region of interest" description="Disordered" evidence="2">
    <location>
        <begin position="1"/>
        <end position="42"/>
    </location>
</feature>
<feature type="region of interest" description="Disordered" evidence="2">
    <location>
        <begin position="313"/>
        <end position="389"/>
    </location>
</feature>
<dbReference type="Pfam" id="PF12704">
    <property type="entry name" value="MacB_PCD"/>
    <property type="match status" value="1"/>
</dbReference>
<gene>
    <name evidence="5" type="ORF">HEB94_001881</name>
</gene>
<dbReference type="AlphaFoldDB" id="A0A927MTM3"/>
<evidence type="ECO:0000256" key="3">
    <source>
        <dbReference type="SAM" id="Phobius"/>
    </source>
</evidence>
<keyword evidence="3" id="KW-1133">Transmembrane helix</keyword>
<comment type="similarity">
    <text evidence="1">Belongs to the ABC-4 integral membrane protein family.</text>
</comment>
<proteinExistence type="inferred from homology"/>
<sequence>MSTRSRRATAPPNPLSLGLGAPGAGRKSHRERRALPGDTRGGDLVTGIPASSQAALLDQLTALGTNILRVDPLPQQGQPAQLPTNARALVERIGPVTDSAVVANTHTNVRRNDLLDPLDGGGLTVLAASPNLLDVLNAHVRSGTFLTSAGRKFPTVVLGYVAASRLGIDRIRPGQEPPQVVIGHTWFTVVGVLGPMPLAEDIERSVIVGWEAAESTLAFDGHPTVVYVKSREDAIESVRTVLPPTLYPRVPGLLQVSQPSQALAAKRATQSNFSGLFLGLAGVALLVGGVGIANTMVISVLERRGEIALPARSAPPEGRYVRSSSPRRSLSPRSGASAGSWSASPSSSAMRPCRAGLPWSRCRRWRSGSSARSWSGCSPGCTPPSAPPA</sequence>
<dbReference type="Proteomes" id="UP000638648">
    <property type="component" value="Unassembled WGS sequence"/>
</dbReference>
<feature type="transmembrane region" description="Helical" evidence="3">
    <location>
        <begin position="276"/>
        <end position="301"/>
    </location>
</feature>